<dbReference type="InterPro" id="IPR002509">
    <property type="entry name" value="NODB_dom"/>
</dbReference>
<feature type="domain" description="NodB homology" evidence="3">
    <location>
        <begin position="25"/>
        <end position="203"/>
    </location>
</feature>
<gene>
    <name evidence="4" type="ORF">BN938_1210</name>
</gene>
<keyword evidence="1" id="KW-0479">Metal-binding</keyword>
<evidence type="ECO:0000313" key="4">
    <source>
        <dbReference type="EMBL" id="CDN31304.1"/>
    </source>
</evidence>
<organism evidence="4 5">
    <name type="scientific">Mucinivorans hirudinis</name>
    <dbReference type="NCBI Taxonomy" id="1433126"/>
    <lineage>
        <taxon>Bacteria</taxon>
        <taxon>Pseudomonadati</taxon>
        <taxon>Bacteroidota</taxon>
        <taxon>Bacteroidia</taxon>
        <taxon>Bacteroidales</taxon>
        <taxon>Rikenellaceae</taxon>
        <taxon>Mucinivorans</taxon>
    </lineage>
</organism>
<dbReference type="Gene3D" id="3.20.20.370">
    <property type="entry name" value="Glycoside hydrolase/deacetylase"/>
    <property type="match status" value="1"/>
</dbReference>
<dbReference type="KEGG" id="rbc:BN938_1210"/>
<dbReference type="PROSITE" id="PS51677">
    <property type="entry name" value="NODB"/>
    <property type="match status" value="1"/>
</dbReference>
<dbReference type="SUPFAM" id="SSF88713">
    <property type="entry name" value="Glycoside hydrolase/deacetylase"/>
    <property type="match status" value="1"/>
</dbReference>
<accession>A0A060RCX1</accession>
<keyword evidence="5" id="KW-1185">Reference proteome</keyword>
<dbReference type="PATRIC" id="fig|1433126.3.peg.1202"/>
<proteinExistence type="predicted"/>
<dbReference type="AlphaFoldDB" id="A0A060RCX1"/>
<dbReference type="PANTHER" id="PTHR10587">
    <property type="entry name" value="GLYCOSYL TRANSFERASE-RELATED"/>
    <property type="match status" value="1"/>
</dbReference>
<dbReference type="Pfam" id="PF01522">
    <property type="entry name" value="Polysacc_deac_1"/>
    <property type="match status" value="1"/>
</dbReference>
<name>A0A060RCX1_9BACT</name>
<dbReference type="InterPro" id="IPR050248">
    <property type="entry name" value="Polysacc_deacetylase_ArnD"/>
</dbReference>
<dbReference type="eggNOG" id="COG0726">
    <property type="taxonomic scope" value="Bacteria"/>
</dbReference>
<dbReference type="GO" id="GO:0046872">
    <property type="term" value="F:metal ion binding"/>
    <property type="evidence" value="ECO:0007669"/>
    <property type="project" value="UniProtKB-KW"/>
</dbReference>
<dbReference type="CDD" id="cd10917">
    <property type="entry name" value="CE4_NodB_like_6s_7s"/>
    <property type="match status" value="1"/>
</dbReference>
<evidence type="ECO:0000256" key="2">
    <source>
        <dbReference type="ARBA" id="ARBA00022801"/>
    </source>
</evidence>
<reference evidence="4 5" key="1">
    <citation type="journal article" date="2015" name="Genome Announc.">
        <title>Complete Genome Sequence of the Novel Leech Symbiont Mucinivorans hirudinis M3T.</title>
        <authorList>
            <person name="Nelson M.C."/>
            <person name="Bomar L."/>
            <person name="Graf J."/>
        </authorList>
    </citation>
    <scope>NUCLEOTIDE SEQUENCE [LARGE SCALE GENOMIC DNA]</scope>
    <source>
        <strain evidence="5">M3</strain>
    </source>
</reference>
<protein>
    <submittedName>
        <fullName evidence="4">Polysaccharide deacetylase</fullName>
    </submittedName>
</protein>
<dbReference type="GO" id="GO:0016810">
    <property type="term" value="F:hydrolase activity, acting on carbon-nitrogen (but not peptide) bonds"/>
    <property type="evidence" value="ECO:0007669"/>
    <property type="project" value="InterPro"/>
</dbReference>
<evidence type="ECO:0000256" key="1">
    <source>
        <dbReference type="ARBA" id="ARBA00022723"/>
    </source>
</evidence>
<sequence length="203" mass="23446">MKFPLPQIVKSLFPELIWKMPAGGNALYFTFDDGPCPQVTPWVLDELDKYDAKATFFCIGKNAELYPELVELIKTRGHSVGNHTYSHTKGWAKRTGEYVEDIELANSFLNSTLFRPPYGRITKHQIKRLSARYHIIMWDIISRDYSSVVSPRKCIREVMPHVREGSVIVFHDSLKASRNLFYALPRILESVHKQGYKCRAIDL</sequence>
<dbReference type="GO" id="GO:0016020">
    <property type="term" value="C:membrane"/>
    <property type="evidence" value="ECO:0007669"/>
    <property type="project" value="TreeGrafter"/>
</dbReference>
<dbReference type="OrthoDB" id="9812065at2"/>
<dbReference type="EMBL" id="HG934468">
    <property type="protein sequence ID" value="CDN31304.1"/>
    <property type="molecule type" value="Genomic_DNA"/>
</dbReference>
<dbReference type="Proteomes" id="UP000027616">
    <property type="component" value="Chromosome I"/>
</dbReference>
<dbReference type="PANTHER" id="PTHR10587:SF133">
    <property type="entry name" value="CHITIN DEACETYLASE 1-RELATED"/>
    <property type="match status" value="1"/>
</dbReference>
<evidence type="ECO:0000313" key="5">
    <source>
        <dbReference type="Proteomes" id="UP000027616"/>
    </source>
</evidence>
<keyword evidence="2" id="KW-0378">Hydrolase</keyword>
<dbReference type="InterPro" id="IPR011330">
    <property type="entry name" value="Glyco_hydro/deAcase_b/a-brl"/>
</dbReference>
<evidence type="ECO:0000259" key="3">
    <source>
        <dbReference type="PROSITE" id="PS51677"/>
    </source>
</evidence>
<dbReference type="GO" id="GO:0005975">
    <property type="term" value="P:carbohydrate metabolic process"/>
    <property type="evidence" value="ECO:0007669"/>
    <property type="project" value="InterPro"/>
</dbReference>
<dbReference type="HOGENOM" id="CLU_021264_0_3_10"/>
<dbReference type="STRING" id="1433126.BN938_1210"/>